<dbReference type="AlphaFoldDB" id="A0A6A5SGA1"/>
<dbReference type="Proteomes" id="UP000800038">
    <property type="component" value="Unassembled WGS sequence"/>
</dbReference>
<dbReference type="OrthoDB" id="5405453at2759"/>
<proteinExistence type="predicted"/>
<evidence type="ECO:0000313" key="2">
    <source>
        <dbReference type="EMBL" id="KAF1939675.1"/>
    </source>
</evidence>
<keyword evidence="3" id="KW-1185">Reference proteome</keyword>
<feature type="compositionally biased region" description="Polar residues" evidence="1">
    <location>
        <begin position="1"/>
        <end position="42"/>
    </location>
</feature>
<protein>
    <submittedName>
        <fullName evidence="2">Uncharacterized protein</fullName>
    </submittedName>
</protein>
<name>A0A6A5SGA1_9PLEO</name>
<gene>
    <name evidence="2" type="ORF">EJ02DRAFT_456661</name>
</gene>
<feature type="compositionally biased region" description="Low complexity" evidence="1">
    <location>
        <begin position="50"/>
        <end position="90"/>
    </location>
</feature>
<sequence length="185" mass="20423">MNLSLIINPQPGPESSHQPGPESSYQPGPESSDQPGPESSYQPRPESSHQPGPESSHQPGPESSQPGPESSQPGPESSQPGPESSQPKPEFSQPKPAPHRWYLTRNERIQVHTLWDVGWSLVKIQQQLGLTWCQVQYAAAHQVTPKKRPSRPPILDEETVDEIELFVVSSETGRLLNYAALALRF</sequence>
<evidence type="ECO:0000313" key="3">
    <source>
        <dbReference type="Proteomes" id="UP000800038"/>
    </source>
</evidence>
<dbReference type="EMBL" id="ML976076">
    <property type="protein sequence ID" value="KAF1939675.1"/>
    <property type="molecule type" value="Genomic_DNA"/>
</dbReference>
<feature type="region of interest" description="Disordered" evidence="1">
    <location>
        <begin position="1"/>
        <end position="98"/>
    </location>
</feature>
<evidence type="ECO:0000256" key="1">
    <source>
        <dbReference type="SAM" id="MobiDB-lite"/>
    </source>
</evidence>
<organism evidence="2 3">
    <name type="scientific">Clathrospora elynae</name>
    <dbReference type="NCBI Taxonomy" id="706981"/>
    <lineage>
        <taxon>Eukaryota</taxon>
        <taxon>Fungi</taxon>
        <taxon>Dikarya</taxon>
        <taxon>Ascomycota</taxon>
        <taxon>Pezizomycotina</taxon>
        <taxon>Dothideomycetes</taxon>
        <taxon>Pleosporomycetidae</taxon>
        <taxon>Pleosporales</taxon>
        <taxon>Diademaceae</taxon>
        <taxon>Clathrospora</taxon>
    </lineage>
</organism>
<accession>A0A6A5SGA1</accession>
<reference evidence="2" key="1">
    <citation type="journal article" date="2020" name="Stud. Mycol.">
        <title>101 Dothideomycetes genomes: a test case for predicting lifestyles and emergence of pathogens.</title>
        <authorList>
            <person name="Haridas S."/>
            <person name="Albert R."/>
            <person name="Binder M."/>
            <person name="Bloem J."/>
            <person name="Labutti K."/>
            <person name="Salamov A."/>
            <person name="Andreopoulos B."/>
            <person name="Baker S."/>
            <person name="Barry K."/>
            <person name="Bills G."/>
            <person name="Bluhm B."/>
            <person name="Cannon C."/>
            <person name="Castanera R."/>
            <person name="Culley D."/>
            <person name="Daum C."/>
            <person name="Ezra D."/>
            <person name="Gonzalez J."/>
            <person name="Henrissat B."/>
            <person name="Kuo A."/>
            <person name="Liang C."/>
            <person name="Lipzen A."/>
            <person name="Lutzoni F."/>
            <person name="Magnuson J."/>
            <person name="Mondo S."/>
            <person name="Nolan M."/>
            <person name="Ohm R."/>
            <person name="Pangilinan J."/>
            <person name="Park H.-J."/>
            <person name="Ramirez L."/>
            <person name="Alfaro M."/>
            <person name="Sun H."/>
            <person name="Tritt A."/>
            <person name="Yoshinaga Y."/>
            <person name="Zwiers L.-H."/>
            <person name="Turgeon B."/>
            <person name="Goodwin S."/>
            <person name="Spatafora J."/>
            <person name="Crous P."/>
            <person name="Grigoriev I."/>
        </authorList>
    </citation>
    <scope>NUCLEOTIDE SEQUENCE</scope>
    <source>
        <strain evidence="2">CBS 161.51</strain>
    </source>
</reference>